<dbReference type="Proteomes" id="UP000035721">
    <property type="component" value="Unassembled WGS sequence"/>
</dbReference>
<sequence>MPGYVLTASTSATCPHGGQVSFVPSQSRVLADGSPVLLAADLATIAGCPFNVSGAPSPCVTIQWLLPSTRVMVQGSPVLLSTSVGLCQAATQAPQGPAQLVAYQQRVQAT</sequence>
<dbReference type="RefSeq" id="WP_048552811.1">
    <property type="nucleotide sequence ID" value="NZ_HF570958.1"/>
</dbReference>
<dbReference type="AlphaFoldDB" id="A0A077LSQ2"/>
<accession>A0A077LSQ2</accession>
<gene>
    <name evidence="1" type="ORF">BN12_1080005</name>
</gene>
<evidence type="ECO:0000313" key="2">
    <source>
        <dbReference type="Proteomes" id="UP000035721"/>
    </source>
</evidence>
<dbReference type="STRING" id="1194083.BN12_1080005"/>
<reference evidence="1 2" key="1">
    <citation type="journal article" date="2013" name="ISME J.">
        <title>A metabolic model for members of the genus Tetrasphaera involved in enhanced biological phosphorus removal.</title>
        <authorList>
            <person name="Kristiansen R."/>
            <person name="Nguyen H.T.T."/>
            <person name="Saunders A.M."/>
            <person name="Nielsen J.L."/>
            <person name="Wimmer R."/>
            <person name="Le V.Q."/>
            <person name="McIlroy S.J."/>
            <person name="Petrovski S."/>
            <person name="Seviour R.J."/>
            <person name="Calteau A."/>
            <person name="Nielsen K.L."/>
            <person name="Nielsen P.H."/>
        </authorList>
    </citation>
    <scope>NUCLEOTIDE SEQUENCE [LARGE SCALE GENOMIC DNA]</scope>
    <source>
        <strain evidence="1 2">T1-X7</strain>
    </source>
</reference>
<dbReference type="EMBL" id="CAJB01000011">
    <property type="protein sequence ID" value="CCH76128.1"/>
    <property type="molecule type" value="Genomic_DNA"/>
</dbReference>
<protein>
    <recommendedName>
        <fullName evidence="3">DUF4280 domain-containing protein</fullName>
    </recommendedName>
</protein>
<comment type="caution">
    <text evidence="1">The sequence shown here is derived from an EMBL/GenBank/DDBJ whole genome shotgun (WGS) entry which is preliminary data.</text>
</comment>
<keyword evidence="2" id="KW-1185">Reference proteome</keyword>
<proteinExistence type="predicted"/>
<name>A0A077LSQ2_9MICO</name>
<evidence type="ECO:0008006" key="3">
    <source>
        <dbReference type="Google" id="ProtNLM"/>
    </source>
</evidence>
<evidence type="ECO:0000313" key="1">
    <source>
        <dbReference type="EMBL" id="CCH76128.1"/>
    </source>
</evidence>
<organism evidence="1 2">
    <name type="scientific">Nostocoides japonicum T1-X7</name>
    <dbReference type="NCBI Taxonomy" id="1194083"/>
    <lineage>
        <taxon>Bacteria</taxon>
        <taxon>Bacillati</taxon>
        <taxon>Actinomycetota</taxon>
        <taxon>Actinomycetes</taxon>
        <taxon>Micrococcales</taxon>
        <taxon>Intrasporangiaceae</taxon>
        <taxon>Nostocoides</taxon>
    </lineage>
</organism>
<dbReference type="OrthoDB" id="675629at2"/>